<name>A0A9Q4IJH1_9CORY</name>
<keyword evidence="2" id="KW-1133">Transmembrane helix</keyword>
<comment type="caution">
    <text evidence="3">The sequence shown here is derived from an EMBL/GenBank/DDBJ whole genome shotgun (WGS) entry which is preliminary data.</text>
</comment>
<feature type="transmembrane region" description="Helical" evidence="2">
    <location>
        <begin position="46"/>
        <end position="66"/>
    </location>
</feature>
<feature type="non-terminal residue" evidence="3">
    <location>
        <position position="1"/>
    </location>
</feature>
<sequence>VDGGSSACCSEADDMGWRGRVDHTSITLDRPGQSLRRWLPLQSLQGYLGLQVVWVILTSSTLPARLTVTGCFPTCLTVVGGFDPCLFFFFLFFRFFFFLFTGLLSSELSPDEEDETEGDIARKEGEEDLTGEEGEGST</sequence>
<keyword evidence="2" id="KW-0472">Membrane</keyword>
<dbReference type="Proteomes" id="UP001071110">
    <property type="component" value="Unassembled WGS sequence"/>
</dbReference>
<feature type="compositionally biased region" description="Acidic residues" evidence="1">
    <location>
        <begin position="126"/>
        <end position="138"/>
    </location>
</feature>
<feature type="transmembrane region" description="Helical" evidence="2">
    <location>
        <begin position="86"/>
        <end position="104"/>
    </location>
</feature>
<dbReference type="RefSeq" id="WP_269028681.1">
    <property type="nucleotide sequence ID" value="NZ_JANRML010000136.1"/>
</dbReference>
<reference evidence="3" key="1">
    <citation type="submission" date="2022-08" db="EMBL/GenBank/DDBJ databases">
        <title>Corynebacterium sp. nov., isolated from clinical breast specimens.</title>
        <authorList>
            <person name="Zhang T."/>
        </authorList>
    </citation>
    <scope>NUCLEOTIDE SEQUENCE</scope>
    <source>
        <strain evidence="3">CCUG 57942</strain>
    </source>
</reference>
<feature type="region of interest" description="Disordered" evidence="1">
    <location>
        <begin position="108"/>
        <end position="138"/>
    </location>
</feature>
<protein>
    <submittedName>
        <fullName evidence="3">Uncharacterized protein</fullName>
    </submittedName>
</protein>
<gene>
    <name evidence="3" type="ORF">NUW87_11575</name>
</gene>
<proteinExistence type="predicted"/>
<evidence type="ECO:0000313" key="3">
    <source>
        <dbReference type="EMBL" id="MCZ2221990.1"/>
    </source>
</evidence>
<dbReference type="EMBL" id="JANRML010000136">
    <property type="protein sequence ID" value="MCZ2221990.1"/>
    <property type="molecule type" value="Genomic_DNA"/>
</dbReference>
<organism evidence="3 4">
    <name type="scientific">Corynebacterium pilbarense</name>
    <dbReference type="NCBI Taxonomy" id="1288393"/>
    <lineage>
        <taxon>Bacteria</taxon>
        <taxon>Bacillati</taxon>
        <taxon>Actinomycetota</taxon>
        <taxon>Actinomycetes</taxon>
        <taxon>Mycobacteriales</taxon>
        <taxon>Corynebacteriaceae</taxon>
        <taxon>Corynebacterium</taxon>
    </lineage>
</organism>
<evidence type="ECO:0000313" key="4">
    <source>
        <dbReference type="Proteomes" id="UP001071110"/>
    </source>
</evidence>
<accession>A0A9Q4IJH1</accession>
<evidence type="ECO:0000256" key="1">
    <source>
        <dbReference type="SAM" id="MobiDB-lite"/>
    </source>
</evidence>
<dbReference type="AlphaFoldDB" id="A0A9Q4IJH1"/>
<feature type="compositionally biased region" description="Acidic residues" evidence="1">
    <location>
        <begin position="109"/>
        <end position="118"/>
    </location>
</feature>
<keyword evidence="4" id="KW-1185">Reference proteome</keyword>
<evidence type="ECO:0000256" key="2">
    <source>
        <dbReference type="SAM" id="Phobius"/>
    </source>
</evidence>
<keyword evidence="2" id="KW-0812">Transmembrane</keyword>